<feature type="compositionally biased region" description="Polar residues" evidence="6">
    <location>
        <begin position="13"/>
        <end position="22"/>
    </location>
</feature>
<name>A0A0L7KU92_OPEBR</name>
<dbReference type="InterPro" id="IPR008266">
    <property type="entry name" value="Tyr_kinase_AS"/>
</dbReference>
<organism evidence="8 9">
    <name type="scientific">Operophtera brumata</name>
    <name type="common">Winter moth</name>
    <name type="synonym">Phalaena brumata</name>
    <dbReference type="NCBI Taxonomy" id="104452"/>
    <lineage>
        <taxon>Eukaryota</taxon>
        <taxon>Metazoa</taxon>
        <taxon>Ecdysozoa</taxon>
        <taxon>Arthropoda</taxon>
        <taxon>Hexapoda</taxon>
        <taxon>Insecta</taxon>
        <taxon>Pterygota</taxon>
        <taxon>Neoptera</taxon>
        <taxon>Endopterygota</taxon>
        <taxon>Lepidoptera</taxon>
        <taxon>Glossata</taxon>
        <taxon>Ditrysia</taxon>
        <taxon>Geometroidea</taxon>
        <taxon>Geometridae</taxon>
        <taxon>Larentiinae</taxon>
        <taxon>Operophtera</taxon>
    </lineage>
</organism>
<keyword evidence="3 8" id="KW-0418">Kinase</keyword>
<evidence type="ECO:0000256" key="3">
    <source>
        <dbReference type="ARBA" id="ARBA00022777"/>
    </source>
</evidence>
<keyword evidence="4" id="KW-0067">ATP-binding</keyword>
<dbReference type="EMBL" id="JTDY01005791">
    <property type="protein sequence ID" value="KOB66624.1"/>
    <property type="molecule type" value="Genomic_DNA"/>
</dbReference>
<dbReference type="InterPro" id="IPR000719">
    <property type="entry name" value="Prot_kinase_dom"/>
</dbReference>
<evidence type="ECO:0000256" key="5">
    <source>
        <dbReference type="ARBA" id="ARBA00037982"/>
    </source>
</evidence>
<dbReference type="PROSITE" id="PS00109">
    <property type="entry name" value="PROTEIN_KINASE_TYR"/>
    <property type="match status" value="1"/>
</dbReference>
<dbReference type="GO" id="GO:0004694">
    <property type="term" value="F:eukaryotic translation initiation factor 2alpha kinase activity"/>
    <property type="evidence" value="ECO:0007669"/>
    <property type="project" value="TreeGrafter"/>
</dbReference>
<feature type="region of interest" description="Disordered" evidence="6">
    <location>
        <begin position="1"/>
        <end position="27"/>
    </location>
</feature>
<dbReference type="GO" id="GO:0003743">
    <property type="term" value="F:translation initiation factor activity"/>
    <property type="evidence" value="ECO:0007669"/>
    <property type="project" value="UniProtKB-KW"/>
</dbReference>
<dbReference type="InterPro" id="IPR011009">
    <property type="entry name" value="Kinase-like_dom_sf"/>
</dbReference>
<comment type="caution">
    <text evidence="8">The sequence shown here is derived from an EMBL/GenBank/DDBJ whole genome shotgun (WGS) entry which is preliminary data.</text>
</comment>
<protein>
    <submittedName>
        <fullName evidence="8">Eukaryotic translation initiation factor 2-alpha kinase 4</fullName>
    </submittedName>
</protein>
<gene>
    <name evidence="8" type="ORF">OBRU01_20944</name>
</gene>
<dbReference type="InterPro" id="IPR020635">
    <property type="entry name" value="Tyr_kinase_cat_dom"/>
</dbReference>
<feature type="compositionally biased region" description="Basic and acidic residues" evidence="6">
    <location>
        <begin position="365"/>
        <end position="376"/>
    </location>
</feature>
<comment type="similarity">
    <text evidence="5">Belongs to the protein kinase superfamily. Ser/Thr protein kinase family. GCN2 subfamily.</text>
</comment>
<evidence type="ECO:0000256" key="6">
    <source>
        <dbReference type="SAM" id="MobiDB-lite"/>
    </source>
</evidence>
<dbReference type="PANTHER" id="PTHR11042:SF136">
    <property type="entry name" value="EIF-2-ALPHA KINASE GCN2"/>
    <property type="match status" value="1"/>
</dbReference>
<keyword evidence="8" id="KW-0648">Protein biosynthesis</keyword>
<dbReference type="GO" id="GO:1990625">
    <property type="term" value="P:negative regulation of cytoplasmic translational initiation in response to stress"/>
    <property type="evidence" value="ECO:0007669"/>
    <property type="project" value="TreeGrafter"/>
</dbReference>
<feature type="region of interest" description="Disordered" evidence="6">
    <location>
        <begin position="267"/>
        <end position="294"/>
    </location>
</feature>
<feature type="compositionally biased region" description="Polar residues" evidence="6">
    <location>
        <begin position="411"/>
        <end position="420"/>
    </location>
</feature>
<dbReference type="GO" id="GO:0005829">
    <property type="term" value="C:cytosol"/>
    <property type="evidence" value="ECO:0007669"/>
    <property type="project" value="TreeGrafter"/>
</dbReference>
<evidence type="ECO:0000259" key="7">
    <source>
        <dbReference type="PROSITE" id="PS50011"/>
    </source>
</evidence>
<feature type="compositionally biased region" description="Acidic residues" evidence="6">
    <location>
        <begin position="377"/>
        <end position="389"/>
    </location>
</feature>
<evidence type="ECO:0000313" key="9">
    <source>
        <dbReference type="Proteomes" id="UP000037510"/>
    </source>
</evidence>
<proteinExistence type="inferred from homology"/>
<feature type="compositionally biased region" description="Basic residues" evidence="6">
    <location>
        <begin position="1"/>
        <end position="12"/>
    </location>
</feature>
<dbReference type="AlphaFoldDB" id="A0A0L7KU92"/>
<evidence type="ECO:0000256" key="1">
    <source>
        <dbReference type="ARBA" id="ARBA00022679"/>
    </source>
</evidence>
<evidence type="ECO:0000313" key="8">
    <source>
        <dbReference type="EMBL" id="KOB66624.1"/>
    </source>
</evidence>
<dbReference type="Proteomes" id="UP000037510">
    <property type="component" value="Unassembled WGS sequence"/>
</dbReference>
<dbReference type="PROSITE" id="PS50011">
    <property type="entry name" value="PROTEIN_KINASE_DOM"/>
    <property type="match status" value="1"/>
</dbReference>
<dbReference type="PANTHER" id="PTHR11042">
    <property type="entry name" value="EUKARYOTIC TRANSLATION INITIATION FACTOR 2-ALPHA KINASE EIF2-ALPHA KINASE -RELATED"/>
    <property type="match status" value="1"/>
</dbReference>
<dbReference type="InterPro" id="IPR050339">
    <property type="entry name" value="CC_SR_Kinase"/>
</dbReference>
<keyword evidence="8" id="KW-0396">Initiation factor</keyword>
<dbReference type="SMART" id="SM00219">
    <property type="entry name" value="TyrKc"/>
    <property type="match status" value="1"/>
</dbReference>
<dbReference type="Gene3D" id="1.10.510.10">
    <property type="entry name" value="Transferase(Phosphotransferase) domain 1"/>
    <property type="match status" value="2"/>
</dbReference>
<feature type="domain" description="Protein kinase" evidence="7">
    <location>
        <begin position="267"/>
        <end position="585"/>
    </location>
</feature>
<dbReference type="InterPro" id="IPR008271">
    <property type="entry name" value="Ser/Thr_kinase_AS"/>
</dbReference>
<reference evidence="8 9" key="1">
    <citation type="journal article" date="2015" name="Genome Biol. Evol.">
        <title>The genome of winter moth (Operophtera brumata) provides a genomic perspective on sexual dimorphism and phenology.</title>
        <authorList>
            <person name="Derks M.F."/>
            <person name="Smit S."/>
            <person name="Salis L."/>
            <person name="Schijlen E."/>
            <person name="Bossers A."/>
            <person name="Mateman C."/>
            <person name="Pijl A.S."/>
            <person name="de Ridder D."/>
            <person name="Groenen M.A."/>
            <person name="Visser M.E."/>
            <person name="Megens H.J."/>
        </authorList>
    </citation>
    <scope>NUCLEOTIDE SEQUENCE [LARGE SCALE GENOMIC DNA]</scope>
    <source>
        <strain evidence="8">WM2013NL</strain>
        <tissue evidence="8">Head and thorax</tissue>
    </source>
</reference>
<dbReference type="Gene3D" id="3.30.200.20">
    <property type="entry name" value="Phosphorylase Kinase, domain 1"/>
    <property type="match status" value="2"/>
</dbReference>
<evidence type="ECO:0000256" key="2">
    <source>
        <dbReference type="ARBA" id="ARBA00022741"/>
    </source>
</evidence>
<keyword evidence="2" id="KW-0547">Nucleotide-binding</keyword>
<dbReference type="PROSITE" id="PS00108">
    <property type="entry name" value="PROTEIN_KINASE_ST"/>
    <property type="match status" value="1"/>
</dbReference>
<dbReference type="GO" id="GO:0005524">
    <property type="term" value="F:ATP binding"/>
    <property type="evidence" value="ECO:0007669"/>
    <property type="project" value="UniProtKB-KW"/>
</dbReference>
<dbReference type="Pfam" id="PF00069">
    <property type="entry name" value="Pkinase"/>
    <property type="match status" value="2"/>
</dbReference>
<feature type="region of interest" description="Disordered" evidence="6">
    <location>
        <begin position="362"/>
        <end position="429"/>
    </location>
</feature>
<keyword evidence="1" id="KW-0808">Transferase</keyword>
<dbReference type="GO" id="GO:0005634">
    <property type="term" value="C:nucleus"/>
    <property type="evidence" value="ECO:0007669"/>
    <property type="project" value="TreeGrafter"/>
</dbReference>
<dbReference type="SMART" id="SM00220">
    <property type="entry name" value="S_TKc"/>
    <property type="match status" value="1"/>
</dbReference>
<dbReference type="GO" id="GO:0004713">
    <property type="term" value="F:protein tyrosine kinase activity"/>
    <property type="evidence" value="ECO:0007669"/>
    <property type="project" value="InterPro"/>
</dbReference>
<sequence>MLRVAGRQRVHRTSISQESSADGQGDAPELVYYADDKMSPAKKVSCTTTDIPCTCHSTNGSTTYLAIDDETGERLITKKWIIPPVCDFQTRNRQLTTLQADHKTICRLKHSTLVPYIALEMCKEVNKRTTKQCVYVFRNFVLGSSLKFIKSRMKLYSDQYEGLRLLRHVGLGVIRALTELHSAGVVHRDVRSENVFIDDFGGVKLVGAALDSRLTEMADGASQDIYNTGQLLLSIMTCLTEDEQSQWSAEQLSNHVFLLDTFAKEPSSKVDDVGSGSEDDDSVKKIPQSVPATNGHSRLHAEFEVKNKLDGGLYAIKRIKLNPESVNLNKKITREVKLLSRLNHENVVRYYNAWIETTFEQNEEMSTKRPVQKDATSDSEEDDDDDEQDPWFHIVSPEDEESSEGIEFEQDSNNQSQTIPSEDVVDSRPRSERLYQELYIQMEFCEKHTLRQAIDKGLYQEHFRAWRLFREIVEGLAHVHQRGMIHRDLKPVNIFLDSNDHVKIGDFGLATKAFTGLPADVIYNQKVDIYSLGIILFEMFHPLATAMERLAVLTELRAVTVTVNERFDTVENSKQIHVVRYDNPL</sequence>
<feature type="compositionally biased region" description="Acidic residues" evidence="6">
    <location>
        <begin position="397"/>
        <end position="410"/>
    </location>
</feature>
<accession>A0A0L7KU92</accession>
<evidence type="ECO:0000256" key="4">
    <source>
        <dbReference type="ARBA" id="ARBA00022840"/>
    </source>
</evidence>
<dbReference type="SUPFAM" id="SSF56112">
    <property type="entry name" value="Protein kinase-like (PK-like)"/>
    <property type="match status" value="2"/>
</dbReference>
<dbReference type="STRING" id="104452.A0A0L7KU92"/>
<keyword evidence="9" id="KW-1185">Reference proteome</keyword>